<reference evidence="9 10" key="1">
    <citation type="submission" date="2016-11" db="EMBL/GenBank/DDBJ databases">
        <authorList>
            <person name="Jaros S."/>
            <person name="Januszkiewicz K."/>
            <person name="Wedrychowicz H."/>
        </authorList>
    </citation>
    <scope>NUCLEOTIDE SEQUENCE [LARGE SCALE GENOMIC DNA]</scope>
    <source>
        <strain evidence="9 10">DSM 9705</strain>
    </source>
</reference>
<evidence type="ECO:0000256" key="1">
    <source>
        <dbReference type="ARBA" id="ARBA00000085"/>
    </source>
</evidence>
<dbReference type="InterPro" id="IPR000700">
    <property type="entry name" value="PAS-assoc_C"/>
</dbReference>
<feature type="modified residue" description="4-aspartylphosphate" evidence="4">
    <location>
        <position position="702"/>
    </location>
</feature>
<dbReference type="RefSeq" id="WP_143165945.1">
    <property type="nucleotide sequence ID" value="NZ_FQXS01000007.1"/>
</dbReference>
<dbReference type="Gene3D" id="1.10.287.130">
    <property type="match status" value="1"/>
</dbReference>
<dbReference type="InterPro" id="IPR013656">
    <property type="entry name" value="PAS_4"/>
</dbReference>
<dbReference type="PANTHER" id="PTHR43065">
    <property type="entry name" value="SENSOR HISTIDINE KINASE"/>
    <property type="match status" value="1"/>
</dbReference>
<dbReference type="InterPro" id="IPR003661">
    <property type="entry name" value="HisK_dim/P_dom"/>
</dbReference>
<proteinExistence type="predicted"/>
<dbReference type="Pfam" id="PF00512">
    <property type="entry name" value="HisKA"/>
    <property type="match status" value="1"/>
</dbReference>
<dbReference type="Pfam" id="PF02518">
    <property type="entry name" value="HATPase_c"/>
    <property type="match status" value="1"/>
</dbReference>
<dbReference type="PROSITE" id="PS50109">
    <property type="entry name" value="HIS_KIN"/>
    <property type="match status" value="1"/>
</dbReference>
<dbReference type="InterPro" id="IPR000014">
    <property type="entry name" value="PAS"/>
</dbReference>
<feature type="domain" description="PAC" evidence="8">
    <location>
        <begin position="342"/>
        <end position="393"/>
    </location>
</feature>
<organism evidence="9 10">
    <name type="scientific">Desulfofustis glycolicus DSM 9705</name>
    <dbReference type="NCBI Taxonomy" id="1121409"/>
    <lineage>
        <taxon>Bacteria</taxon>
        <taxon>Pseudomonadati</taxon>
        <taxon>Thermodesulfobacteriota</taxon>
        <taxon>Desulfobulbia</taxon>
        <taxon>Desulfobulbales</taxon>
        <taxon>Desulfocapsaceae</taxon>
        <taxon>Desulfofustis</taxon>
    </lineage>
</organism>
<sequence length="772" mass="86107">MNRDMHSLQFYQATLDSLTATIAIIDRHGTILFVNRSWRVFAKQNGADPDRVSEGCSYFSVCAASAAEGCDEARSFIEQTDLMLRGKILEFVLEYPCHSPEEQRWFQVRVTRLTEDWDNRIVVAHEDITSIKQAHNELQHREILLHNIVNVSPNLVFVKNSEDRYLIANNALAAMYGVRPEAMIGRDDVELITSRGLPSAEQEKFQQDDRRVFASCEPLFVDEESFTDHSGDLRWFRTVKAPIVIDGEARYLVGIANEITRDREQQQIVRTGQLRLQTILNSIHQEVLLLDTDERVVWANDQACTKAGMSFADYVGRSYDHIYCRDCNDIGTCPVHEVFLSSSMQRQTFVTNTGATLAVSVSPVIGDEQTVLGAVVVAEDISERLSLEHQLRQAQKLESLGTLAGGIAHDFNNILTAILGFTELCLDRATADPAMKEDLEEVYQASLRARELVHQILTFSRRTEQETKPLDIALIIKEAVKLLRSTLPSTIEIKSRIARDVGMVLADPTRIHQIMMNLCTNAAHAMRESGGILSLSLDTCVAGENGRTEQQLSSGRRYVRLEVGDTGCGMESDLLPLIFDPYFTTKQQGEGTGLGLAVVHGVVRDYGGAIDVASVPGRGSTFTVYLPRAVDEQHEFEDGHIKGELYGRGEYLLVVDDEPGLTRLAKKSLEAAGYQVYTENDSIQALTLIREKGQQIDLLITDMTMPGLTGERLALETSRLFPALPIILVSGNTARLPESLADHPAIEVVPKPVDRKQIMTVIRNLLTRSHRS</sequence>
<dbReference type="PROSITE" id="PS50112">
    <property type="entry name" value="PAS"/>
    <property type="match status" value="2"/>
</dbReference>
<dbReference type="Pfam" id="PF00072">
    <property type="entry name" value="Response_reg"/>
    <property type="match status" value="1"/>
</dbReference>
<protein>
    <recommendedName>
        <fullName evidence="2">histidine kinase</fullName>
        <ecNumber evidence="2">2.7.13.3</ecNumber>
    </recommendedName>
</protein>
<evidence type="ECO:0000259" key="7">
    <source>
        <dbReference type="PROSITE" id="PS50112"/>
    </source>
</evidence>
<dbReference type="EMBL" id="FQXS01000007">
    <property type="protein sequence ID" value="SHH70542.1"/>
    <property type="molecule type" value="Genomic_DNA"/>
</dbReference>
<dbReference type="CDD" id="cd00156">
    <property type="entry name" value="REC"/>
    <property type="match status" value="1"/>
</dbReference>
<dbReference type="InterPro" id="IPR011006">
    <property type="entry name" value="CheY-like_superfamily"/>
</dbReference>
<dbReference type="Pfam" id="PF08448">
    <property type="entry name" value="PAS_4"/>
    <property type="match status" value="2"/>
</dbReference>
<dbReference type="CDD" id="cd00130">
    <property type="entry name" value="PAS"/>
    <property type="match status" value="1"/>
</dbReference>
<dbReference type="InterPro" id="IPR001789">
    <property type="entry name" value="Sig_transdc_resp-reg_receiver"/>
</dbReference>
<dbReference type="Gene3D" id="3.30.450.20">
    <property type="entry name" value="PAS domain"/>
    <property type="match status" value="3"/>
</dbReference>
<evidence type="ECO:0000259" key="6">
    <source>
        <dbReference type="PROSITE" id="PS50110"/>
    </source>
</evidence>
<dbReference type="InterPro" id="IPR036097">
    <property type="entry name" value="HisK_dim/P_sf"/>
</dbReference>
<keyword evidence="3 4" id="KW-0597">Phosphoprotein</keyword>
<accession>A0A1M5V5M6</accession>
<dbReference type="InterPro" id="IPR035965">
    <property type="entry name" value="PAS-like_dom_sf"/>
</dbReference>
<dbReference type="SMART" id="SM00091">
    <property type="entry name" value="PAS"/>
    <property type="match status" value="3"/>
</dbReference>
<dbReference type="SMART" id="SM00448">
    <property type="entry name" value="REC"/>
    <property type="match status" value="1"/>
</dbReference>
<dbReference type="Gene3D" id="3.40.50.2300">
    <property type="match status" value="1"/>
</dbReference>
<dbReference type="InterPro" id="IPR004358">
    <property type="entry name" value="Sig_transdc_His_kin-like_C"/>
</dbReference>
<evidence type="ECO:0000313" key="10">
    <source>
        <dbReference type="Proteomes" id="UP000184139"/>
    </source>
</evidence>
<feature type="domain" description="Response regulatory" evidence="6">
    <location>
        <begin position="651"/>
        <end position="766"/>
    </location>
</feature>
<feature type="domain" description="Histidine kinase" evidence="5">
    <location>
        <begin position="406"/>
        <end position="630"/>
    </location>
</feature>
<evidence type="ECO:0000313" key="9">
    <source>
        <dbReference type="EMBL" id="SHH70542.1"/>
    </source>
</evidence>
<dbReference type="AlphaFoldDB" id="A0A1M5V5M6"/>
<dbReference type="GO" id="GO:0000155">
    <property type="term" value="F:phosphorelay sensor kinase activity"/>
    <property type="evidence" value="ECO:0007669"/>
    <property type="project" value="InterPro"/>
</dbReference>
<dbReference type="InterPro" id="IPR036890">
    <property type="entry name" value="HATPase_C_sf"/>
</dbReference>
<dbReference type="SUPFAM" id="SSF52172">
    <property type="entry name" value="CheY-like"/>
    <property type="match status" value="1"/>
</dbReference>
<dbReference type="CDD" id="cd00082">
    <property type="entry name" value="HisKA"/>
    <property type="match status" value="1"/>
</dbReference>
<dbReference type="STRING" id="1121409.SAMN02745124_01506"/>
<dbReference type="SMART" id="SM00387">
    <property type="entry name" value="HATPase_c"/>
    <property type="match status" value="1"/>
</dbReference>
<comment type="catalytic activity">
    <reaction evidence="1">
        <text>ATP + protein L-histidine = ADP + protein N-phospho-L-histidine.</text>
        <dbReference type="EC" id="2.7.13.3"/>
    </reaction>
</comment>
<feature type="domain" description="PAS" evidence="7">
    <location>
        <begin position="141"/>
        <end position="189"/>
    </location>
</feature>
<dbReference type="NCBIfam" id="TIGR00229">
    <property type="entry name" value="sensory_box"/>
    <property type="match status" value="1"/>
</dbReference>
<dbReference type="PRINTS" id="PR00344">
    <property type="entry name" value="BCTRLSENSOR"/>
</dbReference>
<gene>
    <name evidence="9" type="ORF">SAMN02745124_01506</name>
</gene>
<dbReference type="SMART" id="SM00388">
    <property type="entry name" value="HisKA"/>
    <property type="match status" value="1"/>
</dbReference>
<dbReference type="SUPFAM" id="SSF55874">
    <property type="entry name" value="ATPase domain of HSP90 chaperone/DNA topoisomerase II/histidine kinase"/>
    <property type="match status" value="1"/>
</dbReference>
<dbReference type="SUPFAM" id="SSF55785">
    <property type="entry name" value="PYP-like sensor domain (PAS domain)"/>
    <property type="match status" value="3"/>
</dbReference>
<evidence type="ECO:0000256" key="4">
    <source>
        <dbReference type="PROSITE-ProRule" id="PRU00169"/>
    </source>
</evidence>
<dbReference type="InterPro" id="IPR005467">
    <property type="entry name" value="His_kinase_dom"/>
</dbReference>
<dbReference type="EC" id="2.7.13.3" evidence="2"/>
<dbReference type="InterPro" id="IPR003594">
    <property type="entry name" value="HATPase_dom"/>
</dbReference>
<dbReference type="Pfam" id="PF13426">
    <property type="entry name" value="PAS_9"/>
    <property type="match status" value="1"/>
</dbReference>
<dbReference type="PANTHER" id="PTHR43065:SF42">
    <property type="entry name" value="TWO-COMPONENT SENSOR PPRA"/>
    <property type="match status" value="1"/>
</dbReference>
<evidence type="ECO:0000259" key="8">
    <source>
        <dbReference type="PROSITE" id="PS50113"/>
    </source>
</evidence>
<dbReference type="SUPFAM" id="SSF47384">
    <property type="entry name" value="Homodimeric domain of signal transducing histidine kinase"/>
    <property type="match status" value="1"/>
</dbReference>
<keyword evidence="10" id="KW-1185">Reference proteome</keyword>
<dbReference type="Proteomes" id="UP000184139">
    <property type="component" value="Unassembled WGS sequence"/>
</dbReference>
<dbReference type="OrthoDB" id="9813024at2"/>
<evidence type="ECO:0000259" key="5">
    <source>
        <dbReference type="PROSITE" id="PS50109"/>
    </source>
</evidence>
<dbReference type="Gene3D" id="3.30.565.10">
    <property type="entry name" value="Histidine kinase-like ATPase, C-terminal domain"/>
    <property type="match status" value="1"/>
</dbReference>
<evidence type="ECO:0000256" key="3">
    <source>
        <dbReference type="ARBA" id="ARBA00022553"/>
    </source>
</evidence>
<feature type="domain" description="PAS" evidence="7">
    <location>
        <begin position="272"/>
        <end position="318"/>
    </location>
</feature>
<name>A0A1M5V5M6_9BACT</name>
<evidence type="ECO:0000256" key="2">
    <source>
        <dbReference type="ARBA" id="ARBA00012438"/>
    </source>
</evidence>
<dbReference type="PROSITE" id="PS50110">
    <property type="entry name" value="RESPONSE_REGULATORY"/>
    <property type="match status" value="1"/>
</dbReference>
<dbReference type="PROSITE" id="PS50113">
    <property type="entry name" value="PAC"/>
    <property type="match status" value="1"/>
</dbReference>